<comment type="subcellular location">
    <subcellularLocation>
        <location evidence="1 7">Cell membrane</location>
        <topology evidence="1 7">Multi-pass membrane protein</topology>
    </subcellularLocation>
</comment>
<feature type="transmembrane region" description="Helical" evidence="7">
    <location>
        <begin position="249"/>
        <end position="275"/>
    </location>
</feature>
<dbReference type="RefSeq" id="WP_150984883.1">
    <property type="nucleotide sequence ID" value="NZ_CP062806.1"/>
</dbReference>
<feature type="transmembrane region" description="Helical" evidence="7">
    <location>
        <begin position="191"/>
        <end position="213"/>
    </location>
</feature>
<dbReference type="PANTHER" id="PTHR43163:SF9">
    <property type="entry name" value="ABC TRANSPORTER PERMEASE PROTEIN"/>
    <property type="match status" value="1"/>
</dbReference>
<dbReference type="Proteomes" id="UP000397656">
    <property type="component" value="Plasmid pRK1-2"/>
</dbReference>
<geneLocation type="plasmid" evidence="9 10">
    <name>pRK1-2</name>
</geneLocation>
<keyword evidence="9" id="KW-0614">Plasmid</keyword>
<feature type="transmembrane region" description="Helical" evidence="7">
    <location>
        <begin position="107"/>
        <end position="130"/>
    </location>
</feature>
<dbReference type="AlphaFoldDB" id="A0A643FZZ6"/>
<dbReference type="InterPro" id="IPR035906">
    <property type="entry name" value="MetI-like_sf"/>
</dbReference>
<evidence type="ECO:0000313" key="10">
    <source>
        <dbReference type="Proteomes" id="UP000397656"/>
    </source>
</evidence>
<feature type="domain" description="ABC transmembrane type-1" evidence="8">
    <location>
        <begin position="103"/>
        <end position="318"/>
    </location>
</feature>
<sequence length="328" mass="35066">MPTLLRIGSALRRTLWRALPTAVGVIVFNFLLLQLVPGDAADVLAGESGSATEQTMALIRARFGLDRPVLHQLLAYLGHLARFDLGFSPRYNMPVADLILARLPNTLLLTGAALCVALVLGVGCGAAMAARVGTWVDRALSLAALLMYSVPGFWIGLMAIVLFSVHLGWLPSEGTGTIGAELGGWARLGDVASHLVLPALAMSTFFIAIYARLTRAAMLEVQRQDFVRTAVAKGLHPLRVSVRHVLRNALLPITTVAGMHFGALLGGTVVIETVFSWPGLGRLALEAVMARDFSVLLGVLLLSSFLVVLANVLVDLLQAWLDPRIKNA</sequence>
<evidence type="ECO:0000259" key="8">
    <source>
        <dbReference type="PROSITE" id="PS50928"/>
    </source>
</evidence>
<dbReference type="Pfam" id="PF19300">
    <property type="entry name" value="BPD_transp_1_N"/>
    <property type="match status" value="1"/>
</dbReference>
<dbReference type="InterPro" id="IPR045621">
    <property type="entry name" value="BPD_transp_1_N"/>
</dbReference>
<comment type="similarity">
    <text evidence="7">Belongs to the binding-protein-dependent transport system permease family.</text>
</comment>
<keyword evidence="4 7" id="KW-0812">Transmembrane</keyword>
<proteinExistence type="inferred from homology"/>
<evidence type="ECO:0000256" key="4">
    <source>
        <dbReference type="ARBA" id="ARBA00022692"/>
    </source>
</evidence>
<name>A0A643FZZ6_9BURK</name>
<evidence type="ECO:0000256" key="2">
    <source>
        <dbReference type="ARBA" id="ARBA00022448"/>
    </source>
</evidence>
<keyword evidence="5 7" id="KW-1133">Transmembrane helix</keyword>
<evidence type="ECO:0000256" key="3">
    <source>
        <dbReference type="ARBA" id="ARBA00022475"/>
    </source>
</evidence>
<gene>
    <name evidence="9" type="ORF">F7R26_037590</name>
</gene>
<feature type="transmembrane region" description="Helical" evidence="7">
    <location>
        <begin position="142"/>
        <end position="171"/>
    </location>
</feature>
<dbReference type="GO" id="GO:0055085">
    <property type="term" value="P:transmembrane transport"/>
    <property type="evidence" value="ECO:0007669"/>
    <property type="project" value="InterPro"/>
</dbReference>
<accession>A0A643FZZ6</accession>
<evidence type="ECO:0000256" key="6">
    <source>
        <dbReference type="ARBA" id="ARBA00023136"/>
    </source>
</evidence>
<dbReference type="Gene3D" id="1.10.3720.10">
    <property type="entry name" value="MetI-like"/>
    <property type="match status" value="1"/>
</dbReference>
<dbReference type="InterPro" id="IPR000515">
    <property type="entry name" value="MetI-like"/>
</dbReference>
<dbReference type="EMBL" id="CP062806">
    <property type="protein sequence ID" value="QOT82019.1"/>
    <property type="molecule type" value="Genomic_DNA"/>
</dbReference>
<keyword evidence="2 7" id="KW-0813">Transport</keyword>
<dbReference type="PROSITE" id="PS50928">
    <property type="entry name" value="ABC_TM1"/>
    <property type="match status" value="1"/>
</dbReference>
<keyword evidence="6 7" id="KW-0472">Membrane</keyword>
<evidence type="ECO:0000256" key="5">
    <source>
        <dbReference type="ARBA" id="ARBA00022989"/>
    </source>
</evidence>
<evidence type="ECO:0000256" key="1">
    <source>
        <dbReference type="ARBA" id="ARBA00004651"/>
    </source>
</evidence>
<dbReference type="CDD" id="cd06261">
    <property type="entry name" value="TM_PBP2"/>
    <property type="match status" value="1"/>
</dbReference>
<protein>
    <submittedName>
        <fullName evidence="9">ABC transporter permease</fullName>
    </submittedName>
</protein>
<organism evidence="9 10">
    <name type="scientific">Cupriavidus basilensis</name>
    <dbReference type="NCBI Taxonomy" id="68895"/>
    <lineage>
        <taxon>Bacteria</taxon>
        <taxon>Pseudomonadati</taxon>
        <taxon>Pseudomonadota</taxon>
        <taxon>Betaproteobacteria</taxon>
        <taxon>Burkholderiales</taxon>
        <taxon>Burkholderiaceae</taxon>
        <taxon>Cupriavidus</taxon>
    </lineage>
</organism>
<keyword evidence="3" id="KW-1003">Cell membrane</keyword>
<evidence type="ECO:0000313" key="9">
    <source>
        <dbReference type="EMBL" id="QOT82019.1"/>
    </source>
</evidence>
<dbReference type="PANTHER" id="PTHR43163">
    <property type="entry name" value="DIPEPTIDE TRANSPORT SYSTEM PERMEASE PROTEIN DPPB-RELATED"/>
    <property type="match status" value="1"/>
</dbReference>
<feature type="transmembrane region" description="Helical" evidence="7">
    <location>
        <begin position="295"/>
        <end position="317"/>
    </location>
</feature>
<dbReference type="SUPFAM" id="SSF161098">
    <property type="entry name" value="MetI-like"/>
    <property type="match status" value="1"/>
</dbReference>
<dbReference type="GeneID" id="98406687"/>
<reference evidence="9 10" key="1">
    <citation type="submission" date="2020-10" db="EMBL/GenBank/DDBJ databases">
        <title>Complete genome sequence of Cupriavidus basilensis CCUG 49340T.</title>
        <authorList>
            <person name="Salva-Serra F."/>
            <person name="Donoso R.A."/>
            <person name="Cho K.H."/>
            <person name="Yoo J.A."/>
            <person name="Lee K."/>
            <person name="Yoon S.-H."/>
            <person name="Perez-Pantoja D."/>
            <person name="Moore E.R.B."/>
        </authorList>
    </citation>
    <scope>NUCLEOTIDE SEQUENCE [LARGE SCALE GENOMIC DNA]</scope>
    <source>
        <strain evidence="10">CCUG 49340</strain>
        <plasmid evidence="9 10">pRK1-2</plasmid>
    </source>
</reference>
<feature type="transmembrane region" description="Helical" evidence="7">
    <location>
        <begin position="15"/>
        <end position="36"/>
    </location>
</feature>
<dbReference type="Pfam" id="PF00528">
    <property type="entry name" value="BPD_transp_1"/>
    <property type="match status" value="1"/>
</dbReference>
<dbReference type="GO" id="GO:0005886">
    <property type="term" value="C:plasma membrane"/>
    <property type="evidence" value="ECO:0007669"/>
    <property type="project" value="UniProtKB-SubCell"/>
</dbReference>
<evidence type="ECO:0000256" key="7">
    <source>
        <dbReference type="RuleBase" id="RU363032"/>
    </source>
</evidence>